<dbReference type="InterPro" id="IPR011008">
    <property type="entry name" value="Dimeric_a/b-barrel"/>
</dbReference>
<comment type="caution">
    <text evidence="3">The sequence shown here is derived from an EMBL/GenBank/DDBJ whole genome shotgun (WGS) entry which is preliminary data.</text>
</comment>
<dbReference type="Proteomes" id="UP000659698">
    <property type="component" value="Unassembled WGS sequence"/>
</dbReference>
<feature type="chain" id="PRO_5046973391" evidence="1">
    <location>
        <begin position="29"/>
        <end position="269"/>
    </location>
</feature>
<dbReference type="InterPro" id="IPR012577">
    <property type="entry name" value="NIPSNAP"/>
</dbReference>
<dbReference type="RefSeq" id="WP_186639425.1">
    <property type="nucleotide sequence ID" value="NZ_JACOAF010000034.1"/>
</dbReference>
<dbReference type="SUPFAM" id="SSF54909">
    <property type="entry name" value="Dimeric alpha+beta barrel"/>
    <property type="match status" value="1"/>
</dbReference>
<feature type="signal peptide" evidence="1">
    <location>
        <begin position="1"/>
        <end position="28"/>
    </location>
</feature>
<keyword evidence="4" id="KW-1185">Reference proteome</keyword>
<keyword evidence="1" id="KW-0732">Signal</keyword>
<evidence type="ECO:0000313" key="4">
    <source>
        <dbReference type="Proteomes" id="UP000659698"/>
    </source>
</evidence>
<feature type="domain" description="NIPSNAP" evidence="2">
    <location>
        <begin position="165"/>
        <end position="267"/>
    </location>
</feature>
<organism evidence="3 4">
    <name type="scientific">Rufibacter sediminis</name>
    <dbReference type="NCBI Taxonomy" id="2762756"/>
    <lineage>
        <taxon>Bacteria</taxon>
        <taxon>Pseudomonadati</taxon>
        <taxon>Bacteroidota</taxon>
        <taxon>Cytophagia</taxon>
        <taxon>Cytophagales</taxon>
        <taxon>Hymenobacteraceae</taxon>
        <taxon>Rufibacter</taxon>
    </lineage>
</organism>
<sequence>MFIQIRKRPVLLLCVALLWSAVCFQAVAAPKREFYQLKIYHLKDQAQEDRLDAFLKNAYLPALHRAGVPKVGVFKPAEAAATNAATAPEKLVYVFIPYASVEQIFKVETEVTKDQSFASAGKDYLEAAHNQPVYQRMEVVLMEAFAGKPLFTAPKLKAPAAERIYELRSYEAATEKLHENKIAMFNNGEMEIFQRLGFNPVFYAQVKAGGKMPNLMYMTSFDSKAERDARWKAFGDDPAWKKMSAAPEYANNFLRADIYLLHPTSYSEI</sequence>
<evidence type="ECO:0000313" key="3">
    <source>
        <dbReference type="EMBL" id="MBC3540995.1"/>
    </source>
</evidence>
<protein>
    <submittedName>
        <fullName evidence="3">NIPSNAP family protein</fullName>
    </submittedName>
</protein>
<evidence type="ECO:0000259" key="2">
    <source>
        <dbReference type="Pfam" id="PF07978"/>
    </source>
</evidence>
<name>A0ABR6VUW7_9BACT</name>
<evidence type="ECO:0000256" key="1">
    <source>
        <dbReference type="SAM" id="SignalP"/>
    </source>
</evidence>
<reference evidence="3 4" key="1">
    <citation type="journal article" date="2019" name="Int. J. Syst. Evol. Microbiol.">
        <title>Rufibacter sediminis sp. nov., isolated from freshwater lake sediment.</title>
        <authorList>
            <person name="Qu J.H."/>
            <person name="Zhang L.J."/>
            <person name="Fu Y.H."/>
            <person name="Li H.F."/>
        </authorList>
    </citation>
    <scope>NUCLEOTIDE SEQUENCE [LARGE SCALE GENOMIC DNA]</scope>
    <source>
        <strain evidence="3 4">H-1</strain>
    </source>
</reference>
<gene>
    <name evidence="3" type="ORF">H7U12_14975</name>
</gene>
<proteinExistence type="predicted"/>
<dbReference type="Pfam" id="PF07978">
    <property type="entry name" value="NIPSNAP"/>
    <property type="match status" value="1"/>
</dbReference>
<dbReference type="Gene3D" id="3.30.70.100">
    <property type="match status" value="2"/>
</dbReference>
<dbReference type="EMBL" id="JACOAF010000034">
    <property type="protein sequence ID" value="MBC3540995.1"/>
    <property type="molecule type" value="Genomic_DNA"/>
</dbReference>
<accession>A0ABR6VUW7</accession>